<evidence type="ECO:0000313" key="5">
    <source>
        <dbReference type="Proteomes" id="UP000187367"/>
    </source>
</evidence>
<dbReference type="PANTHER" id="PTHR43420:SF12">
    <property type="entry name" value="N-ACETYLTRANSFERASE DOMAIN-CONTAINING PROTEIN"/>
    <property type="match status" value="1"/>
</dbReference>
<reference evidence="4 5" key="1">
    <citation type="submission" date="2017-01" db="EMBL/GenBank/DDBJ databases">
        <title>Bacillus phylogenomics.</title>
        <authorList>
            <person name="Dunlap C."/>
        </authorList>
    </citation>
    <scope>NUCLEOTIDE SEQUENCE [LARGE SCALE GENOMIC DNA]</scope>
    <source>
        <strain evidence="4 5">NRRL B-41282</strain>
    </source>
</reference>
<accession>A0A1R1RW11</accession>
<dbReference type="InterPro" id="IPR016181">
    <property type="entry name" value="Acyl_CoA_acyltransferase"/>
</dbReference>
<dbReference type="Proteomes" id="UP000187367">
    <property type="component" value="Unassembled WGS sequence"/>
</dbReference>
<feature type="domain" description="N-acetyltransferase" evidence="3">
    <location>
        <begin position="1"/>
        <end position="146"/>
    </location>
</feature>
<keyword evidence="5" id="KW-1185">Reference proteome</keyword>
<proteinExistence type="predicted"/>
<organism evidence="4 5">
    <name type="scientific">Bacillus swezeyi</name>
    <dbReference type="NCBI Taxonomy" id="1925020"/>
    <lineage>
        <taxon>Bacteria</taxon>
        <taxon>Bacillati</taxon>
        <taxon>Bacillota</taxon>
        <taxon>Bacilli</taxon>
        <taxon>Bacillales</taxon>
        <taxon>Bacillaceae</taxon>
        <taxon>Bacillus</taxon>
    </lineage>
</organism>
<dbReference type="InterPro" id="IPR050680">
    <property type="entry name" value="YpeA/RimI_acetyltransf"/>
</dbReference>
<sequence length="146" mass="17163">MMLLLYQKEIQSETELREVYPVMKQLRPHLDEPAFLELADKAKKTENYRMLALYEDAVPVSLAGFVQRVTLNQGVHVWVDDLVTCEKHRSKGYGKKLLSAVEEWAKQHGCRTVELSSGTQRREAHRFYEEKMGYEKASYLYRKHLK</sequence>
<dbReference type="EMBL" id="MTJL01000016">
    <property type="protein sequence ID" value="OMI06155.1"/>
    <property type="molecule type" value="Genomic_DNA"/>
</dbReference>
<dbReference type="SUPFAM" id="SSF55729">
    <property type="entry name" value="Acyl-CoA N-acyltransferases (Nat)"/>
    <property type="match status" value="1"/>
</dbReference>
<dbReference type="GO" id="GO:0016747">
    <property type="term" value="F:acyltransferase activity, transferring groups other than amino-acyl groups"/>
    <property type="evidence" value="ECO:0007669"/>
    <property type="project" value="InterPro"/>
</dbReference>
<accession>A0A1R1QNA8</accession>
<keyword evidence="1" id="KW-0808">Transferase</keyword>
<dbReference type="CDD" id="cd04301">
    <property type="entry name" value="NAT_SF"/>
    <property type="match status" value="1"/>
</dbReference>
<keyword evidence="2" id="KW-0012">Acyltransferase</keyword>
<dbReference type="PANTHER" id="PTHR43420">
    <property type="entry name" value="ACETYLTRANSFERASE"/>
    <property type="match status" value="1"/>
</dbReference>
<comment type="caution">
    <text evidence="4">The sequence shown here is derived from an EMBL/GenBank/DDBJ whole genome shotgun (WGS) entry which is preliminary data.</text>
</comment>
<dbReference type="InterPro" id="IPR000182">
    <property type="entry name" value="GNAT_dom"/>
</dbReference>
<dbReference type="Gene3D" id="3.40.630.30">
    <property type="match status" value="1"/>
</dbReference>
<protein>
    <submittedName>
        <fullName evidence="4">GNAT family N-acetyltransferase</fullName>
    </submittedName>
</protein>
<name>A0A1R1RW11_9BACI</name>
<dbReference type="Pfam" id="PF00583">
    <property type="entry name" value="Acetyltransf_1"/>
    <property type="match status" value="1"/>
</dbReference>
<evidence type="ECO:0000256" key="1">
    <source>
        <dbReference type="ARBA" id="ARBA00022679"/>
    </source>
</evidence>
<dbReference type="AlphaFoldDB" id="A0A1R1RW11"/>
<evidence type="ECO:0000256" key="2">
    <source>
        <dbReference type="ARBA" id="ARBA00023315"/>
    </source>
</evidence>
<evidence type="ECO:0000259" key="3">
    <source>
        <dbReference type="PROSITE" id="PS51186"/>
    </source>
</evidence>
<evidence type="ECO:0000313" key="4">
    <source>
        <dbReference type="EMBL" id="OMI06155.1"/>
    </source>
</evidence>
<gene>
    <name evidence="4" type="ORF">BW143_09480</name>
</gene>
<dbReference type="PROSITE" id="PS51186">
    <property type="entry name" value="GNAT"/>
    <property type="match status" value="1"/>
</dbReference>